<dbReference type="OrthoDB" id="9769064at2"/>
<dbReference type="PIRSF" id="PIRSF000808">
    <property type="entry name" value="GalT"/>
    <property type="match status" value="1"/>
</dbReference>
<dbReference type="InterPro" id="IPR001937">
    <property type="entry name" value="GalP_UDPtransf1"/>
</dbReference>
<dbReference type="SUPFAM" id="SSF54197">
    <property type="entry name" value="HIT-like"/>
    <property type="match status" value="2"/>
</dbReference>
<evidence type="ECO:0000256" key="6">
    <source>
        <dbReference type="ARBA" id="ARBA00022679"/>
    </source>
</evidence>
<proteinExistence type="inferred from homology"/>
<evidence type="ECO:0000256" key="3">
    <source>
        <dbReference type="ARBA" id="ARBA00010951"/>
    </source>
</evidence>
<keyword evidence="7 15" id="KW-0548">Nucleotidyltransferase</keyword>
<dbReference type="GO" id="GO:0008270">
    <property type="term" value="F:zinc ion binding"/>
    <property type="evidence" value="ECO:0007669"/>
    <property type="project" value="InterPro"/>
</dbReference>
<evidence type="ECO:0000256" key="2">
    <source>
        <dbReference type="ARBA" id="ARBA00004947"/>
    </source>
</evidence>
<dbReference type="PANTHER" id="PTHR11943:SF1">
    <property type="entry name" value="GALACTOSE-1-PHOSPHATE URIDYLYLTRANSFERASE"/>
    <property type="match status" value="1"/>
</dbReference>
<feature type="domain" description="Galactose-1-phosphate uridyl transferase N-terminal" evidence="16">
    <location>
        <begin position="128"/>
        <end position="223"/>
    </location>
</feature>
<evidence type="ECO:0000256" key="8">
    <source>
        <dbReference type="ARBA" id="ARBA00022723"/>
    </source>
</evidence>
<dbReference type="GO" id="GO:0008108">
    <property type="term" value="F:UDP-glucose:hexose-1-phosphate uridylyltransferase activity"/>
    <property type="evidence" value="ECO:0007669"/>
    <property type="project" value="UniProtKB-UniRule"/>
</dbReference>
<evidence type="ECO:0000259" key="16">
    <source>
        <dbReference type="Pfam" id="PF01087"/>
    </source>
</evidence>
<comment type="cofactor">
    <cofactor evidence="14">
        <name>Zn(2+)</name>
        <dbReference type="ChEBI" id="CHEBI:29105"/>
    </cofactor>
    <text evidence="14">Binds 1 zinc ion per subunit.</text>
</comment>
<evidence type="ECO:0000256" key="9">
    <source>
        <dbReference type="ARBA" id="ARBA00022833"/>
    </source>
</evidence>
<comment type="caution">
    <text evidence="18">The sequence shown here is derived from an EMBL/GenBank/DDBJ whole genome shotgun (WGS) entry which is preliminary data.</text>
</comment>
<evidence type="ECO:0000256" key="4">
    <source>
        <dbReference type="ARBA" id="ARBA00012384"/>
    </source>
</evidence>
<evidence type="ECO:0000256" key="12">
    <source>
        <dbReference type="NCBIfam" id="TIGR00209"/>
    </source>
</evidence>
<dbReference type="GO" id="GO:0005737">
    <property type="term" value="C:cytoplasm"/>
    <property type="evidence" value="ECO:0007669"/>
    <property type="project" value="TreeGrafter"/>
</dbReference>
<feature type="binding site" evidence="14">
    <location>
        <position position="212"/>
    </location>
    <ligand>
        <name>Zn(2+)</name>
        <dbReference type="ChEBI" id="CHEBI:29105"/>
    </ligand>
</feature>
<dbReference type="InterPro" id="IPR005849">
    <property type="entry name" value="GalP_Utransf_N"/>
</dbReference>
<keyword evidence="9 14" id="KW-0862">Zinc</keyword>
<dbReference type="UniPathway" id="UPA00214"/>
<dbReference type="EC" id="2.7.7.12" evidence="4 12"/>
<dbReference type="InterPro" id="IPR005850">
    <property type="entry name" value="GalP_Utransf_C"/>
</dbReference>
<dbReference type="Gene3D" id="3.30.428.10">
    <property type="entry name" value="HIT-like"/>
    <property type="match status" value="2"/>
</dbReference>
<dbReference type="PANTHER" id="PTHR11943">
    <property type="entry name" value="GALACTOSE-1-PHOSPHATE URIDYLYLTRANSFERASE"/>
    <property type="match status" value="1"/>
</dbReference>
<comment type="similarity">
    <text evidence="3 15">Belongs to the galactose-1-phosphate uridylyltransferase type 1 family.</text>
</comment>
<keyword evidence="19" id="KW-1185">Reference proteome</keyword>
<evidence type="ECO:0000313" key="18">
    <source>
        <dbReference type="EMBL" id="REF37425.1"/>
    </source>
</evidence>
<reference evidence="18 19" key="1">
    <citation type="submission" date="2018-08" db="EMBL/GenBank/DDBJ databases">
        <title>Sequencing the genomes of 1000 actinobacteria strains.</title>
        <authorList>
            <person name="Klenk H.-P."/>
        </authorList>
    </citation>
    <scope>NUCLEOTIDE SEQUENCE [LARGE SCALE GENOMIC DNA]</scope>
    <source>
        <strain evidence="18 19">DSM 22891</strain>
    </source>
</reference>
<dbReference type="NCBIfam" id="TIGR00209">
    <property type="entry name" value="galT_1"/>
    <property type="match status" value="1"/>
</dbReference>
<dbReference type="AlphaFoldDB" id="A0A3D9VE95"/>
<evidence type="ECO:0000256" key="1">
    <source>
        <dbReference type="ARBA" id="ARBA00001107"/>
    </source>
</evidence>
<dbReference type="InterPro" id="IPR036265">
    <property type="entry name" value="HIT-like_sf"/>
</dbReference>
<keyword evidence="6 15" id="KW-0808">Transferase</keyword>
<evidence type="ECO:0000256" key="14">
    <source>
        <dbReference type="PIRSR" id="PIRSR000808-3"/>
    </source>
</evidence>
<feature type="binding site" evidence="14">
    <location>
        <position position="73"/>
    </location>
    <ligand>
        <name>Zn(2+)</name>
        <dbReference type="ChEBI" id="CHEBI:29105"/>
    </ligand>
</feature>
<feature type="binding site" evidence="14">
    <location>
        <position position="161"/>
    </location>
    <ligand>
        <name>Zn(2+)</name>
        <dbReference type="ChEBI" id="CHEBI:29105"/>
    </ligand>
</feature>
<feature type="binding site" evidence="14">
    <location>
        <position position="70"/>
    </location>
    <ligand>
        <name>Zn(2+)</name>
        <dbReference type="ChEBI" id="CHEBI:29105"/>
    </ligand>
</feature>
<dbReference type="PROSITE" id="PS00117">
    <property type="entry name" value="GAL_P_UDP_TRANSF_I"/>
    <property type="match status" value="1"/>
</dbReference>
<gene>
    <name evidence="18" type="ORF">DFJ64_2869</name>
</gene>
<evidence type="ECO:0000313" key="19">
    <source>
        <dbReference type="Proteomes" id="UP000256485"/>
    </source>
</evidence>
<dbReference type="GO" id="GO:0033499">
    <property type="term" value="P:galactose catabolic process via UDP-galactose, Leloir pathway"/>
    <property type="evidence" value="ECO:0007669"/>
    <property type="project" value="TreeGrafter"/>
</dbReference>
<organism evidence="18 19">
    <name type="scientific">Thermasporomyces composti</name>
    <dbReference type="NCBI Taxonomy" id="696763"/>
    <lineage>
        <taxon>Bacteria</taxon>
        <taxon>Bacillati</taxon>
        <taxon>Actinomycetota</taxon>
        <taxon>Actinomycetes</taxon>
        <taxon>Propionibacteriales</taxon>
        <taxon>Nocardioidaceae</taxon>
        <taxon>Thermasporomyces</taxon>
    </lineage>
</organism>
<dbReference type="Pfam" id="PF02744">
    <property type="entry name" value="GalP_UDP_tr_C"/>
    <property type="match status" value="1"/>
</dbReference>
<comment type="pathway">
    <text evidence="2 15">Carbohydrate metabolism; galactose metabolism.</text>
</comment>
<accession>A0A3D9VE95</accession>
<evidence type="ECO:0000256" key="13">
    <source>
        <dbReference type="PIRSR" id="PIRSR000808-1"/>
    </source>
</evidence>
<keyword evidence="8 14" id="KW-0479">Metal-binding</keyword>
<keyword evidence="10 15" id="KW-0299">Galactose metabolism</keyword>
<feature type="domain" description="Galactose-1-phosphate uridyl transferase C-terminal" evidence="17">
    <location>
        <begin position="234"/>
        <end position="388"/>
    </location>
</feature>
<evidence type="ECO:0000256" key="11">
    <source>
        <dbReference type="ARBA" id="ARBA00023277"/>
    </source>
</evidence>
<protein>
    <recommendedName>
        <fullName evidence="5 12">Galactose-1-phosphate uridylyltransferase</fullName>
        <ecNumber evidence="4 12">2.7.7.12</ecNumber>
    </recommendedName>
</protein>
<evidence type="ECO:0000256" key="5">
    <source>
        <dbReference type="ARBA" id="ARBA00016340"/>
    </source>
</evidence>
<evidence type="ECO:0000256" key="15">
    <source>
        <dbReference type="RuleBase" id="RU000506"/>
    </source>
</evidence>
<keyword evidence="11 15" id="KW-0119">Carbohydrate metabolism</keyword>
<dbReference type="Pfam" id="PF01087">
    <property type="entry name" value="GalP_UDP_transf"/>
    <property type="match status" value="1"/>
</dbReference>
<dbReference type="EMBL" id="QTUC01000001">
    <property type="protein sequence ID" value="REF37425.1"/>
    <property type="molecule type" value="Genomic_DNA"/>
</dbReference>
<dbReference type="RefSeq" id="WP_115850889.1">
    <property type="nucleotide sequence ID" value="NZ_QTUC01000001.1"/>
</dbReference>
<evidence type="ECO:0000259" key="17">
    <source>
        <dbReference type="Pfam" id="PF02744"/>
    </source>
</evidence>
<feature type="active site" description="Tele-UMP-histidine intermediate" evidence="13">
    <location>
        <position position="214"/>
    </location>
</feature>
<evidence type="ECO:0000256" key="7">
    <source>
        <dbReference type="ARBA" id="ARBA00022695"/>
    </source>
</evidence>
<dbReference type="InterPro" id="IPR019779">
    <property type="entry name" value="GalP_UDPtransf1_His-AS"/>
</dbReference>
<sequence length="401" mass="44594">MRKTSTRLADGRELLYFDEGDSADRDVLDQRTLPERSGGSELRYDPVFDEWVAVASHRQDRTFLPPADECPLCPSRDGRLTEIPASDYDVVVFENRFPSFSGASFSGAAPDLAAGVGAGLVDGSLDGASQEAATGLIDARDLFARRPGVGRCEVVCFTSDHDTAFAQLTPQRVRTVMEAWVDRTVCLGSLPGVEQVFCFENRGEEIGVTLRHPHGQIYAYPFVTPRTRQMLASAQRYAERTSRNLFEDLVAGERSAGVRIVDESEHWTAFVPAAARWPVEVHLYPRRRVPDLPELTAAERDDFGPIYLRLLRALDRYFEGVDALPYIAAWYQAPVRVGREHAALHLRVFSIRRAPTKLKYLAGSESAMGVWINDVAPEAIAARLRELVREDAAVGRDGTVR</sequence>
<name>A0A3D9VE95_THECX</name>
<comment type="catalytic activity">
    <reaction evidence="1 15">
        <text>alpha-D-galactose 1-phosphate + UDP-alpha-D-glucose = alpha-D-glucose 1-phosphate + UDP-alpha-D-galactose</text>
        <dbReference type="Rhea" id="RHEA:13989"/>
        <dbReference type="ChEBI" id="CHEBI:58336"/>
        <dbReference type="ChEBI" id="CHEBI:58601"/>
        <dbReference type="ChEBI" id="CHEBI:58885"/>
        <dbReference type="ChEBI" id="CHEBI:66914"/>
        <dbReference type="EC" id="2.7.7.12"/>
    </reaction>
</comment>
<dbReference type="Proteomes" id="UP000256485">
    <property type="component" value="Unassembled WGS sequence"/>
</dbReference>
<evidence type="ECO:0000256" key="10">
    <source>
        <dbReference type="ARBA" id="ARBA00023144"/>
    </source>
</evidence>